<protein>
    <recommendedName>
        <fullName evidence="4">Lipoprotein</fullName>
    </recommendedName>
</protein>
<evidence type="ECO:0008006" key="4">
    <source>
        <dbReference type="Google" id="ProtNLM"/>
    </source>
</evidence>
<keyword evidence="1" id="KW-0472">Membrane</keyword>
<gene>
    <name evidence="2" type="ORF">DSCOOX_64060</name>
</gene>
<evidence type="ECO:0000313" key="2">
    <source>
        <dbReference type="EMBL" id="BBO93226.1"/>
    </source>
</evidence>
<evidence type="ECO:0000313" key="3">
    <source>
        <dbReference type="Proteomes" id="UP000422108"/>
    </source>
</evidence>
<name>A0A5K8AL58_9BACT</name>
<organism evidence="2 3">
    <name type="scientific">Desulfosarcina ovata subsp. ovata</name>
    <dbReference type="NCBI Taxonomy" id="2752305"/>
    <lineage>
        <taxon>Bacteria</taxon>
        <taxon>Pseudomonadati</taxon>
        <taxon>Thermodesulfobacteriota</taxon>
        <taxon>Desulfobacteria</taxon>
        <taxon>Desulfobacterales</taxon>
        <taxon>Desulfosarcinaceae</taxon>
        <taxon>Desulfosarcina</taxon>
    </lineage>
</organism>
<keyword evidence="1" id="KW-0812">Transmembrane</keyword>
<dbReference type="AlphaFoldDB" id="A0A5K8AL58"/>
<feature type="transmembrane region" description="Helical" evidence="1">
    <location>
        <begin position="6"/>
        <end position="28"/>
    </location>
</feature>
<reference evidence="2 3" key="1">
    <citation type="submission" date="2019-11" db="EMBL/GenBank/DDBJ databases">
        <title>Comparative genomics of hydrocarbon-degrading Desulfosarcina strains.</title>
        <authorList>
            <person name="Watanabe M."/>
            <person name="Kojima H."/>
            <person name="Fukui M."/>
        </authorList>
    </citation>
    <scope>NUCLEOTIDE SEQUENCE [LARGE SCALE GENOMIC DNA]</scope>
    <source>
        <strain evidence="3">oXyS1</strain>
    </source>
</reference>
<keyword evidence="1" id="KW-1133">Transmembrane helix</keyword>
<sequence length="222" mass="25580">MCDRRFYIVFIIIIVNLTSCSSMTTSYVKPNHHNLKTIESLVVRVEGNPDFSHIDAIESESSIIILVTGPIGAIVDTAYRNKIDDDVVDEIKSEEILSSARKNFAIQLSETLQKAQFFDIVNYVDAAYNRNDYDAILYIEIMNWGSRRKQSESYIIIPFIDFHIAMTDLRKNKLIWNENQTVTYDTNHTLNDYKTQNGLIENDLEKLINKSANQIVELLLSF</sequence>
<accession>A0A5K8AL58</accession>
<dbReference type="EMBL" id="AP021879">
    <property type="protein sequence ID" value="BBO93226.1"/>
    <property type="molecule type" value="Genomic_DNA"/>
</dbReference>
<proteinExistence type="predicted"/>
<keyword evidence="3" id="KW-1185">Reference proteome</keyword>
<evidence type="ECO:0000256" key="1">
    <source>
        <dbReference type="SAM" id="Phobius"/>
    </source>
</evidence>
<dbReference type="Proteomes" id="UP000422108">
    <property type="component" value="Chromosome"/>
</dbReference>